<dbReference type="AlphaFoldDB" id="A0A7S9D5P7"/>
<dbReference type="Pfam" id="PF18145">
    <property type="entry name" value="SAVED"/>
    <property type="match status" value="1"/>
</dbReference>
<protein>
    <submittedName>
        <fullName evidence="2">SAVED domain-containing protein</fullName>
    </submittedName>
</protein>
<gene>
    <name evidence="2" type="ORF">IC761_31045</name>
</gene>
<organism evidence="2 3">
    <name type="scientific">Bradyrhizobium commune</name>
    <dbReference type="NCBI Taxonomy" id="83627"/>
    <lineage>
        <taxon>Bacteria</taxon>
        <taxon>Pseudomonadati</taxon>
        <taxon>Pseudomonadota</taxon>
        <taxon>Alphaproteobacteria</taxon>
        <taxon>Hyphomicrobiales</taxon>
        <taxon>Nitrobacteraceae</taxon>
        <taxon>Bradyrhizobium</taxon>
    </lineage>
</organism>
<dbReference type="InterPro" id="IPR040836">
    <property type="entry name" value="SAVED"/>
</dbReference>
<dbReference type="NCBIfam" id="NF033611">
    <property type="entry name" value="SAVED"/>
    <property type="match status" value="1"/>
</dbReference>
<sequence length="502" mass="55163">MTQAVAVRTQGDDFQARMFWLCAPLLLVPESYVARVSFESGPRAFDDVTVEYVAAKGPRDHYGDKILRDHLQCKWHATPGQFGHLDLIDPAFSNAQSVSLLQRALAAQLQYAPNGVGARLRLVTNWRPQADDALSRLIRMHTHALDLDRLFDGTTPRSMMGKVREAWSGHLGIDQDALRLVARTLAITQRLESGADLRERLNDRFAAVGMRRVPPSETGFFYDDLIGKLHAQGRNTFDATSFRDLVADEGLLAPAQPRPKTLGVRSFMHPIDDIEARSEESVNLVPHFDGRYIRDQARWKADVFPELSRFLIQSARDKDQLRLILDTHVSLAFGVGAILNVKSGKAIEIEQRAGGRHIWSATDKPLDPAWPTLSIVEETVHSIGVDLAVAVSLTHDVGPAVRRYVQNLTAVGALMTATPVGGPSYQSVRSGSHAAAMVLSLLGAIRASAKGGPRRVHLFIAGPNAFAFFLGQSQAAIGPVSIYEWDFDGLRDGDYSVGLELP</sequence>
<reference evidence="2 3" key="1">
    <citation type="submission" date="2020-09" db="EMBL/GenBank/DDBJ databases">
        <title>Complete genomes of bradyrhizobia occurring on native shrubby legumes in Australia.</title>
        <authorList>
            <person name="Lafay B."/>
        </authorList>
    </citation>
    <scope>NUCLEOTIDE SEQUENCE [LARGE SCALE GENOMIC DNA]</scope>
    <source>
        <strain evidence="2 3">BDV5040</strain>
    </source>
</reference>
<evidence type="ECO:0000313" key="3">
    <source>
        <dbReference type="Proteomes" id="UP000594621"/>
    </source>
</evidence>
<evidence type="ECO:0000313" key="2">
    <source>
        <dbReference type="EMBL" id="QPF90859.1"/>
    </source>
</evidence>
<name>A0A7S9D5P7_9BRAD</name>
<proteinExistence type="predicted"/>
<evidence type="ECO:0000259" key="1">
    <source>
        <dbReference type="Pfam" id="PF18145"/>
    </source>
</evidence>
<accession>A0A7S9D5P7</accession>
<dbReference type="RefSeq" id="WP_195800442.1">
    <property type="nucleotide sequence ID" value="NZ_CP061379.1"/>
</dbReference>
<dbReference type="KEGG" id="bcou:IC761_31045"/>
<dbReference type="EMBL" id="CP061379">
    <property type="protein sequence ID" value="QPF90859.1"/>
    <property type="molecule type" value="Genomic_DNA"/>
</dbReference>
<feature type="domain" description="SMODS-associated and fused to various effectors" evidence="1">
    <location>
        <begin position="312"/>
        <end position="498"/>
    </location>
</feature>
<dbReference type="Proteomes" id="UP000594621">
    <property type="component" value="Chromosome"/>
</dbReference>
<keyword evidence="3" id="KW-1185">Reference proteome</keyword>